<dbReference type="EMBL" id="VZDO01000017">
    <property type="protein sequence ID" value="KAB0677372.1"/>
    <property type="molecule type" value="Genomic_DNA"/>
</dbReference>
<dbReference type="AlphaFoldDB" id="A0A7V7PLM5"/>
<dbReference type="RefSeq" id="WP_150972255.1">
    <property type="nucleotide sequence ID" value="NZ_VZDO01000017.1"/>
</dbReference>
<dbReference type="InterPro" id="IPR011990">
    <property type="entry name" value="TPR-like_helical_dom_sf"/>
</dbReference>
<comment type="caution">
    <text evidence="1">The sequence shown here is derived from an EMBL/GenBank/DDBJ whole genome shotgun (WGS) entry which is preliminary data.</text>
</comment>
<organism evidence="1 2">
    <name type="scientific">Plantimonas leprariae</name>
    <dbReference type="NCBI Taxonomy" id="2615207"/>
    <lineage>
        <taxon>Bacteria</taxon>
        <taxon>Pseudomonadati</taxon>
        <taxon>Pseudomonadota</taxon>
        <taxon>Alphaproteobacteria</taxon>
        <taxon>Hyphomicrobiales</taxon>
        <taxon>Aurantimonadaceae</taxon>
        <taxon>Plantimonas</taxon>
    </lineage>
</organism>
<dbReference type="Proteomes" id="UP000432089">
    <property type="component" value="Unassembled WGS sequence"/>
</dbReference>
<evidence type="ECO:0000313" key="1">
    <source>
        <dbReference type="EMBL" id="KAB0677372.1"/>
    </source>
</evidence>
<dbReference type="SUPFAM" id="SSF48452">
    <property type="entry name" value="TPR-like"/>
    <property type="match status" value="1"/>
</dbReference>
<dbReference type="Gene3D" id="1.25.40.10">
    <property type="entry name" value="Tetratricopeptide repeat domain"/>
    <property type="match status" value="1"/>
</dbReference>
<reference evidence="1 2" key="1">
    <citation type="submission" date="2019-09" db="EMBL/GenBank/DDBJ databases">
        <title>YIM 132180 draft genome.</title>
        <authorList>
            <person name="Zhang K."/>
        </authorList>
    </citation>
    <scope>NUCLEOTIDE SEQUENCE [LARGE SCALE GENOMIC DNA]</scope>
    <source>
        <strain evidence="1 2">YIM 132180</strain>
    </source>
</reference>
<evidence type="ECO:0008006" key="3">
    <source>
        <dbReference type="Google" id="ProtNLM"/>
    </source>
</evidence>
<accession>A0A7V7PLM5</accession>
<sequence>MDEEEPADELHARVTQFSESGNLALEAGEYDRAIAAWRCGLSLLPQPRAKWEATLWLEASIGEAFRAKGDVETALDHFANAYRSADGATNPFVRLRLGTCYADLGRADAAAENLLYAYMLEGEEIFADDRRYLDILRERRLLD</sequence>
<gene>
    <name evidence="1" type="ORF">F6X38_18445</name>
</gene>
<evidence type="ECO:0000313" key="2">
    <source>
        <dbReference type="Proteomes" id="UP000432089"/>
    </source>
</evidence>
<name>A0A7V7PLM5_9HYPH</name>
<keyword evidence="2" id="KW-1185">Reference proteome</keyword>
<proteinExistence type="predicted"/>
<protein>
    <recommendedName>
        <fullName evidence="3">Tetratricopeptide repeat protein</fullName>
    </recommendedName>
</protein>